<sequence>MLEEFQKSIKAVLYDRLSSPLAGAFILSWFVWNWGLIYYILTGDETRYTIERIEYIKENFLSEKYILFFPLLSVIFLVFLYPFAANLVYRVMLMFNKQKRDIKIKIENDQCLTFRESVEIKETFRKQEEVFKKFNQDKDEKINILKRENDLLKNKIKKIENDNKRKELSPEEKAKIDKILIHNLGTKDDEFKKIIESKYNRHFLSMVKYINQGWGFGEDIDNNAVGFFIANDIIEQTNRASIYKLTTRGKEYLKYYYDNIETKN</sequence>
<feature type="coiled-coil region" evidence="1">
    <location>
        <begin position="135"/>
        <end position="169"/>
    </location>
</feature>
<keyword evidence="1" id="KW-0175">Coiled coil</keyword>
<reference evidence="3 4" key="1">
    <citation type="journal article" date="2016" name="Nat. Commun.">
        <title>Thousands of microbial genomes shed light on interconnected biogeochemical processes in an aquifer system.</title>
        <authorList>
            <person name="Anantharaman K."/>
            <person name="Brown C.T."/>
            <person name="Hug L.A."/>
            <person name="Sharon I."/>
            <person name="Castelle C.J."/>
            <person name="Probst A.J."/>
            <person name="Thomas B.C."/>
            <person name="Singh A."/>
            <person name="Wilkins M.J."/>
            <person name="Karaoz U."/>
            <person name="Brodie E.L."/>
            <person name="Williams K.H."/>
            <person name="Hubbard S.S."/>
            <person name="Banfield J.F."/>
        </authorList>
    </citation>
    <scope>NUCLEOTIDE SEQUENCE [LARGE SCALE GENOMIC DNA]</scope>
</reference>
<dbReference type="AlphaFoldDB" id="A0A1F5SG17"/>
<accession>A0A1F5SG17</accession>
<gene>
    <name evidence="3" type="ORF">A2227_00365</name>
</gene>
<comment type="caution">
    <text evidence="3">The sequence shown here is derived from an EMBL/GenBank/DDBJ whole genome shotgun (WGS) entry which is preliminary data.</text>
</comment>
<evidence type="ECO:0000256" key="1">
    <source>
        <dbReference type="SAM" id="Coils"/>
    </source>
</evidence>
<feature type="transmembrane region" description="Helical" evidence="2">
    <location>
        <begin position="21"/>
        <end position="41"/>
    </location>
</feature>
<evidence type="ECO:0000313" key="4">
    <source>
        <dbReference type="Proteomes" id="UP000178367"/>
    </source>
</evidence>
<keyword evidence="2" id="KW-1133">Transmembrane helix</keyword>
<proteinExistence type="predicted"/>
<evidence type="ECO:0000313" key="3">
    <source>
        <dbReference type="EMBL" id="OGF25650.1"/>
    </source>
</evidence>
<protein>
    <submittedName>
        <fullName evidence="3">Uncharacterized protein</fullName>
    </submittedName>
</protein>
<dbReference type="EMBL" id="MFGB01000020">
    <property type="protein sequence ID" value="OGF25650.1"/>
    <property type="molecule type" value="Genomic_DNA"/>
</dbReference>
<name>A0A1F5SG17_9BACT</name>
<dbReference type="STRING" id="1797994.A2227_00365"/>
<evidence type="ECO:0000256" key="2">
    <source>
        <dbReference type="SAM" id="Phobius"/>
    </source>
</evidence>
<organism evidence="3 4">
    <name type="scientific">Candidatus Falkowbacteria bacterium RIFOXYA2_FULL_47_19</name>
    <dbReference type="NCBI Taxonomy" id="1797994"/>
    <lineage>
        <taxon>Bacteria</taxon>
        <taxon>Candidatus Falkowiibacteriota</taxon>
    </lineage>
</organism>
<feature type="transmembrane region" description="Helical" evidence="2">
    <location>
        <begin position="65"/>
        <end position="89"/>
    </location>
</feature>
<keyword evidence="2" id="KW-0812">Transmembrane</keyword>
<dbReference type="Proteomes" id="UP000178367">
    <property type="component" value="Unassembled WGS sequence"/>
</dbReference>
<keyword evidence="2" id="KW-0472">Membrane</keyword>